<reference evidence="1 2" key="1">
    <citation type="submission" date="2019-11" db="EMBL/GenBank/DDBJ databases">
        <title>Pedobacter sp. HMF7647 Genome sequencing and assembly.</title>
        <authorList>
            <person name="Kang H."/>
            <person name="Kim H."/>
            <person name="Joh K."/>
        </authorList>
    </citation>
    <scope>NUCLEOTIDE SEQUENCE [LARGE SCALE GENOMIC DNA]</scope>
    <source>
        <strain evidence="1 2">HMF7647</strain>
    </source>
</reference>
<dbReference type="Gene3D" id="3.90.550.10">
    <property type="entry name" value="Spore Coat Polysaccharide Biosynthesis Protein SpsA, Chain A"/>
    <property type="match status" value="1"/>
</dbReference>
<evidence type="ECO:0000313" key="1">
    <source>
        <dbReference type="EMBL" id="MXV51709.1"/>
    </source>
</evidence>
<proteinExistence type="predicted"/>
<organism evidence="1 2">
    <name type="scientific">Hufsiella arboris</name>
    <dbReference type="NCBI Taxonomy" id="2695275"/>
    <lineage>
        <taxon>Bacteria</taxon>
        <taxon>Pseudomonadati</taxon>
        <taxon>Bacteroidota</taxon>
        <taxon>Sphingobacteriia</taxon>
        <taxon>Sphingobacteriales</taxon>
        <taxon>Sphingobacteriaceae</taxon>
        <taxon>Hufsiella</taxon>
    </lineage>
</organism>
<dbReference type="SUPFAM" id="SSF53448">
    <property type="entry name" value="Nucleotide-diphospho-sugar transferases"/>
    <property type="match status" value="1"/>
</dbReference>
<evidence type="ECO:0000313" key="2">
    <source>
        <dbReference type="Proteomes" id="UP000466586"/>
    </source>
</evidence>
<dbReference type="GO" id="GO:0016740">
    <property type="term" value="F:transferase activity"/>
    <property type="evidence" value="ECO:0007669"/>
    <property type="project" value="UniProtKB-KW"/>
</dbReference>
<keyword evidence="2" id="KW-1185">Reference proteome</keyword>
<sequence length="275" mass="32502">MIQRETILIVIVLYEQTLKNSITYESIRDEAMRLDLKFFVYDNSLMPDEDIPSYIHYIHNSTNPGVSKAYNEALKYAEYCKRDWMLLLDQDTKIPVNFFSKLFNIDVPDDVSLCVPRLLHNKMMISPSGYKFSKGFLLKDVPNGLNNLHRKTFLNSGLLIKTSLVRNAGGYDESVPLYFSDFVFINRIRKHIKQFYLMPFELEHNLSSNDSTNEVQFRIRFNFYLKGAWQASRSEPRKRFAYIATTFLRAIKLTYKSKNFYYLKTFFFSLTNHKL</sequence>
<dbReference type="RefSeq" id="WP_160844891.1">
    <property type="nucleotide sequence ID" value="NZ_WVHT01000005.1"/>
</dbReference>
<dbReference type="EMBL" id="WVHT01000005">
    <property type="protein sequence ID" value="MXV51709.1"/>
    <property type="molecule type" value="Genomic_DNA"/>
</dbReference>
<dbReference type="InterPro" id="IPR029044">
    <property type="entry name" value="Nucleotide-diphossugar_trans"/>
</dbReference>
<protein>
    <submittedName>
        <fullName evidence="1">Glycosyltransferase</fullName>
    </submittedName>
</protein>
<accession>A0A7K1YC93</accession>
<comment type="caution">
    <text evidence="1">The sequence shown here is derived from an EMBL/GenBank/DDBJ whole genome shotgun (WGS) entry which is preliminary data.</text>
</comment>
<dbReference type="Proteomes" id="UP000466586">
    <property type="component" value="Unassembled WGS sequence"/>
</dbReference>
<dbReference type="AlphaFoldDB" id="A0A7K1YC93"/>
<name>A0A7K1YC93_9SPHI</name>
<gene>
    <name evidence="1" type="ORF">GS399_12060</name>
</gene>
<keyword evidence="1" id="KW-0808">Transferase</keyword>